<evidence type="ECO:0000313" key="2">
    <source>
        <dbReference type="EMBL" id="KAG5299770.1"/>
    </source>
</evidence>
<proteinExistence type="predicted"/>
<dbReference type="EMBL" id="JAEVHI010000002">
    <property type="protein sequence ID" value="KAG5299770.1"/>
    <property type="molecule type" value="Genomic_DNA"/>
</dbReference>
<gene>
    <name evidence="2" type="ORF">I7I52_10191</name>
</gene>
<protein>
    <submittedName>
        <fullName evidence="2">Uncharacterized protein</fullName>
    </submittedName>
</protein>
<dbReference type="AlphaFoldDB" id="A0A8H7YWC3"/>
<dbReference type="VEuPathDB" id="FungiDB:I7I52_10191"/>
<reference evidence="2 3" key="1">
    <citation type="submission" date="2021-01" db="EMBL/GenBank/DDBJ databases">
        <title>Chromosome-level genome assembly of a human fungal pathogen reveals clustering of transcriptionally co-regulated genes.</title>
        <authorList>
            <person name="Voorhies M."/>
            <person name="Cohen S."/>
            <person name="Shea T.P."/>
            <person name="Petrus S."/>
            <person name="Munoz J.F."/>
            <person name="Poplawski S."/>
            <person name="Goldman W.E."/>
            <person name="Michael T."/>
            <person name="Cuomo C.A."/>
            <person name="Sil A."/>
            <person name="Beyhan S."/>
        </authorList>
    </citation>
    <scope>NUCLEOTIDE SEQUENCE [LARGE SCALE GENOMIC DNA]</scope>
    <source>
        <strain evidence="2 3">G184AR</strain>
    </source>
</reference>
<feature type="compositionally biased region" description="Basic and acidic residues" evidence="1">
    <location>
        <begin position="1"/>
        <end position="23"/>
    </location>
</feature>
<comment type="caution">
    <text evidence="2">The sequence shown here is derived from an EMBL/GenBank/DDBJ whole genome shotgun (WGS) entry which is preliminary data.</text>
</comment>
<name>A0A8H7YWC3_AJECA</name>
<evidence type="ECO:0000256" key="1">
    <source>
        <dbReference type="SAM" id="MobiDB-lite"/>
    </source>
</evidence>
<evidence type="ECO:0000313" key="3">
    <source>
        <dbReference type="Proteomes" id="UP000670092"/>
    </source>
</evidence>
<sequence>MGLSKDPREARAKTFRPRDDLELKPGGQNQVFPSAVPHWATGGKVLLYQPA</sequence>
<accession>A0A8H7YWC3</accession>
<dbReference type="Proteomes" id="UP000670092">
    <property type="component" value="Unassembled WGS sequence"/>
</dbReference>
<feature type="region of interest" description="Disordered" evidence="1">
    <location>
        <begin position="1"/>
        <end position="29"/>
    </location>
</feature>
<organism evidence="2 3">
    <name type="scientific">Ajellomyces capsulatus</name>
    <name type="common">Darling's disease fungus</name>
    <name type="synonym">Histoplasma capsulatum</name>
    <dbReference type="NCBI Taxonomy" id="5037"/>
    <lineage>
        <taxon>Eukaryota</taxon>
        <taxon>Fungi</taxon>
        <taxon>Dikarya</taxon>
        <taxon>Ascomycota</taxon>
        <taxon>Pezizomycotina</taxon>
        <taxon>Eurotiomycetes</taxon>
        <taxon>Eurotiomycetidae</taxon>
        <taxon>Onygenales</taxon>
        <taxon>Ajellomycetaceae</taxon>
        <taxon>Histoplasma</taxon>
    </lineage>
</organism>